<sequence>MTAFHDALKSRPLVAILRGIKPSEVEEVCDALVEAGIKLIEVPLNSPSPWASIETLIKRVPADVVVGAGTVLHPADVKRLAEMGGELVVTPNTDPEVIEAADDAGLYSLIGCATPSEAFSAIKHGASGLKLFPAARLGCDFLKDIKSVLPPTVPVMAVGGVGITSMGEWHAAGVNGFGFGSMLYAPGRSAREVGQTACEIVAEWDRLQELAGQVEAQQRECDQ</sequence>
<dbReference type="RefSeq" id="WP_250939214.1">
    <property type="nucleotide sequence ID" value="NZ_JAMLJK010000004.1"/>
</dbReference>
<dbReference type="GO" id="GO:0016829">
    <property type="term" value="F:lyase activity"/>
    <property type="evidence" value="ECO:0007669"/>
    <property type="project" value="UniProtKB-KW"/>
</dbReference>
<evidence type="ECO:0000256" key="1">
    <source>
        <dbReference type="ARBA" id="ARBA00004761"/>
    </source>
</evidence>
<comment type="caution">
    <text evidence="6">The sequence shown here is derived from an EMBL/GenBank/DDBJ whole genome shotgun (WGS) entry which is preliminary data.</text>
</comment>
<dbReference type="Pfam" id="PF01081">
    <property type="entry name" value="Aldolase"/>
    <property type="match status" value="1"/>
</dbReference>
<dbReference type="InterPro" id="IPR031338">
    <property type="entry name" value="KDPG/KHG_AS_2"/>
</dbReference>
<evidence type="ECO:0000256" key="5">
    <source>
        <dbReference type="ARBA" id="ARBA00023277"/>
    </source>
</evidence>
<dbReference type="InterPro" id="IPR000887">
    <property type="entry name" value="Aldlse_KDPG_KHG"/>
</dbReference>
<dbReference type="InterPro" id="IPR013785">
    <property type="entry name" value="Aldolase_TIM"/>
</dbReference>
<dbReference type="Gene3D" id="3.20.20.70">
    <property type="entry name" value="Aldolase class I"/>
    <property type="match status" value="1"/>
</dbReference>
<accession>A0AA42CUM1</accession>
<dbReference type="AlphaFoldDB" id="A0AA42CUM1"/>
<dbReference type="PANTHER" id="PTHR30246">
    <property type="entry name" value="2-KETO-3-DEOXY-6-PHOSPHOGLUCONATE ALDOLASE"/>
    <property type="match status" value="1"/>
</dbReference>
<evidence type="ECO:0000256" key="4">
    <source>
        <dbReference type="ARBA" id="ARBA00023239"/>
    </source>
</evidence>
<name>A0AA42CUM1_9GAMM</name>
<dbReference type="SUPFAM" id="SSF51569">
    <property type="entry name" value="Aldolase"/>
    <property type="match status" value="1"/>
</dbReference>
<dbReference type="EMBL" id="JAPIVE010000003">
    <property type="protein sequence ID" value="MCX2524827.1"/>
    <property type="molecule type" value="Genomic_DNA"/>
</dbReference>
<proteinExistence type="inferred from homology"/>
<dbReference type="NCBIfam" id="NF006600">
    <property type="entry name" value="PRK09140.1"/>
    <property type="match status" value="1"/>
</dbReference>
<evidence type="ECO:0000256" key="3">
    <source>
        <dbReference type="ARBA" id="ARBA00011233"/>
    </source>
</evidence>
<dbReference type="PROSITE" id="PS00160">
    <property type="entry name" value="ALDOLASE_KDPG_KHG_2"/>
    <property type="match status" value="1"/>
</dbReference>
<keyword evidence="7" id="KW-1185">Reference proteome</keyword>
<protein>
    <submittedName>
        <fullName evidence="6">2-dehydro-3-deoxy-6-phosphogalactonate aldolase</fullName>
    </submittedName>
</protein>
<evidence type="ECO:0000313" key="6">
    <source>
        <dbReference type="EMBL" id="MCX2524827.1"/>
    </source>
</evidence>
<reference evidence="6" key="1">
    <citation type="submission" date="2022-11" db="EMBL/GenBank/DDBJ databases">
        <title>Larsenimonas rhizosphaerae sp. nov., isolated from a tidal mudflat.</title>
        <authorList>
            <person name="Lee S.D."/>
            <person name="Kim I.S."/>
        </authorList>
    </citation>
    <scope>NUCLEOTIDE SEQUENCE</scope>
    <source>
        <strain evidence="6">GH2-1</strain>
    </source>
</reference>
<dbReference type="Proteomes" id="UP001165678">
    <property type="component" value="Unassembled WGS sequence"/>
</dbReference>
<comment type="similarity">
    <text evidence="2">Belongs to the KHG/KDPG aldolase family.</text>
</comment>
<organism evidence="6 7">
    <name type="scientific">Larsenimonas rhizosphaerae</name>
    <dbReference type="NCBI Taxonomy" id="2944682"/>
    <lineage>
        <taxon>Bacteria</taxon>
        <taxon>Pseudomonadati</taxon>
        <taxon>Pseudomonadota</taxon>
        <taxon>Gammaproteobacteria</taxon>
        <taxon>Oceanospirillales</taxon>
        <taxon>Halomonadaceae</taxon>
        <taxon>Larsenimonas</taxon>
    </lineage>
</organism>
<comment type="subunit">
    <text evidence="3">Homotrimer.</text>
</comment>
<dbReference type="CDD" id="cd00452">
    <property type="entry name" value="KDPG_aldolase"/>
    <property type="match status" value="1"/>
</dbReference>
<evidence type="ECO:0000256" key="2">
    <source>
        <dbReference type="ARBA" id="ARBA00006906"/>
    </source>
</evidence>
<keyword evidence="4" id="KW-0456">Lyase</keyword>
<evidence type="ECO:0000313" key="7">
    <source>
        <dbReference type="Proteomes" id="UP001165678"/>
    </source>
</evidence>
<keyword evidence="5" id="KW-0119">Carbohydrate metabolism</keyword>
<gene>
    <name evidence="6" type="ORF">OQ287_11305</name>
</gene>
<dbReference type="PANTHER" id="PTHR30246:SF1">
    <property type="entry name" value="2-DEHYDRO-3-DEOXY-6-PHOSPHOGALACTONATE ALDOLASE-RELATED"/>
    <property type="match status" value="1"/>
</dbReference>
<comment type="pathway">
    <text evidence="1">Carbohydrate acid metabolism.</text>
</comment>